<feature type="compositionally biased region" description="Low complexity" evidence="10">
    <location>
        <begin position="620"/>
        <end position="632"/>
    </location>
</feature>
<evidence type="ECO:0000256" key="5">
    <source>
        <dbReference type="ARBA" id="ARBA00022553"/>
    </source>
</evidence>
<keyword evidence="5" id="KW-0597">Phosphoprotein</keyword>
<reference evidence="14" key="1">
    <citation type="submission" date="2020-03" db="EMBL/GenBank/DDBJ databases">
        <title>Studies in the Genomics of Life Span.</title>
        <authorList>
            <person name="Glass D."/>
        </authorList>
    </citation>
    <scope>NUCLEOTIDE SEQUENCE</scope>
    <source>
        <strain evidence="14">SUZIE</strain>
        <tissue evidence="14">Muscle</tissue>
    </source>
</reference>
<feature type="region of interest" description="Disordered" evidence="10">
    <location>
        <begin position="595"/>
        <end position="678"/>
    </location>
</feature>
<dbReference type="InterPro" id="IPR029071">
    <property type="entry name" value="Ubiquitin-like_domsf"/>
</dbReference>
<keyword evidence="4" id="KW-0963">Cytoplasm</keyword>
<dbReference type="GO" id="GO:0003677">
    <property type="term" value="F:DNA binding"/>
    <property type="evidence" value="ECO:0007669"/>
    <property type="project" value="UniProtKB-UniRule"/>
</dbReference>
<dbReference type="PANTHER" id="PTHR45161:SF2">
    <property type="entry name" value="RAP GUANINE NUCLEOTIDE EXCHANGE FACTOR 2"/>
    <property type="match status" value="1"/>
</dbReference>
<dbReference type="GO" id="GO:0005085">
    <property type="term" value="F:guanyl-nucleotide exchange factor activity"/>
    <property type="evidence" value="ECO:0007669"/>
    <property type="project" value="UniProtKB-KW"/>
</dbReference>
<keyword evidence="7 9" id="KW-0539">Nucleus</keyword>
<dbReference type="Gene3D" id="1.10.10.60">
    <property type="entry name" value="Homeodomain-like"/>
    <property type="match status" value="1"/>
</dbReference>
<dbReference type="AlphaFoldDB" id="A0AA41MWJ0"/>
<dbReference type="GO" id="GO:0007264">
    <property type="term" value="P:small GTPase-mediated signal transduction"/>
    <property type="evidence" value="ECO:0007669"/>
    <property type="project" value="InterPro"/>
</dbReference>
<comment type="subcellular location">
    <subcellularLocation>
        <location evidence="1">Cell membrane</location>
    </subcellularLocation>
    <subcellularLocation>
        <location evidence="2">Cytoplasm</location>
    </subcellularLocation>
    <subcellularLocation>
        <location evidence="7 9">Nucleus</location>
    </subcellularLocation>
</comment>
<dbReference type="Proteomes" id="UP001166674">
    <property type="component" value="Unassembled WGS sequence"/>
</dbReference>
<evidence type="ECO:0000256" key="2">
    <source>
        <dbReference type="ARBA" id="ARBA00004496"/>
    </source>
</evidence>
<dbReference type="PANTHER" id="PTHR45161">
    <property type="entry name" value="CYTOSKELETON-ASSOCIATED PROTEIN 4"/>
    <property type="match status" value="1"/>
</dbReference>
<dbReference type="PROSITE" id="PS50071">
    <property type="entry name" value="HOMEOBOX_2"/>
    <property type="match status" value="1"/>
</dbReference>
<dbReference type="SMART" id="SM00389">
    <property type="entry name" value="HOX"/>
    <property type="match status" value="1"/>
</dbReference>
<evidence type="ECO:0000259" key="11">
    <source>
        <dbReference type="PROSITE" id="PS50009"/>
    </source>
</evidence>
<dbReference type="EMBL" id="JAATJV010355700">
    <property type="protein sequence ID" value="MBZ3879308.1"/>
    <property type="molecule type" value="Genomic_DNA"/>
</dbReference>
<dbReference type="Gene3D" id="3.10.20.90">
    <property type="entry name" value="Phosphatidylinositol 3-kinase Catalytic Subunit, Chain A, domain 1"/>
    <property type="match status" value="1"/>
</dbReference>
<accession>A0AA41MWJ0</accession>
<dbReference type="CDD" id="cd01785">
    <property type="entry name" value="RA_PDZ-GEF1"/>
    <property type="match status" value="1"/>
</dbReference>
<dbReference type="SUPFAM" id="SSF54236">
    <property type="entry name" value="Ubiquitin-like"/>
    <property type="match status" value="1"/>
</dbReference>
<dbReference type="InterPro" id="IPR036964">
    <property type="entry name" value="RASGEF_cat_dom_sf"/>
</dbReference>
<dbReference type="Gene3D" id="1.10.840.10">
    <property type="entry name" value="Ras guanine-nucleotide exchange factors catalytic domain"/>
    <property type="match status" value="1"/>
</dbReference>
<evidence type="ECO:0000259" key="12">
    <source>
        <dbReference type="PROSITE" id="PS50071"/>
    </source>
</evidence>
<dbReference type="Pfam" id="PF00617">
    <property type="entry name" value="RasGEF"/>
    <property type="match status" value="1"/>
</dbReference>
<evidence type="ECO:0000256" key="9">
    <source>
        <dbReference type="RuleBase" id="RU000682"/>
    </source>
</evidence>
<evidence type="ECO:0000256" key="3">
    <source>
        <dbReference type="ARBA" id="ARBA00022475"/>
    </source>
</evidence>
<dbReference type="SMART" id="SM00147">
    <property type="entry name" value="RasGEF"/>
    <property type="match status" value="1"/>
</dbReference>
<keyword evidence="3" id="KW-1003">Cell membrane</keyword>
<evidence type="ECO:0000256" key="4">
    <source>
        <dbReference type="ARBA" id="ARBA00022490"/>
    </source>
</evidence>
<evidence type="ECO:0000259" key="13">
    <source>
        <dbReference type="PROSITE" id="PS50200"/>
    </source>
</evidence>
<dbReference type="SMART" id="SM00314">
    <property type="entry name" value="RA"/>
    <property type="match status" value="1"/>
</dbReference>
<evidence type="ECO:0000256" key="7">
    <source>
        <dbReference type="PROSITE-ProRule" id="PRU00108"/>
    </source>
</evidence>
<dbReference type="InterPro" id="IPR001895">
    <property type="entry name" value="RASGEF_cat_dom"/>
</dbReference>
<keyword evidence="15" id="KW-1185">Reference proteome</keyword>
<keyword evidence="6" id="KW-0472">Membrane</keyword>
<evidence type="ECO:0000313" key="14">
    <source>
        <dbReference type="EMBL" id="MBZ3879308.1"/>
    </source>
</evidence>
<name>A0AA41MWJ0_SCICA</name>
<comment type="caution">
    <text evidence="14">The sequence shown here is derived from an EMBL/GenBank/DDBJ whole genome shotgun (WGS) entry which is preliminary data.</text>
</comment>
<keyword evidence="7 9" id="KW-0371">Homeobox</keyword>
<feature type="domain" description="Ras-GEF" evidence="11">
    <location>
        <begin position="317"/>
        <end position="547"/>
    </location>
</feature>
<feature type="DNA-binding region" description="Homeobox" evidence="7">
    <location>
        <begin position="19"/>
        <end position="78"/>
    </location>
</feature>
<dbReference type="Pfam" id="PF00046">
    <property type="entry name" value="Homeodomain"/>
    <property type="match status" value="1"/>
</dbReference>
<protein>
    <submittedName>
        <fullName evidence="14">Rap guanine nucleotide exchange factor 2</fullName>
    </submittedName>
</protein>
<organism evidence="14 15">
    <name type="scientific">Sciurus carolinensis</name>
    <name type="common">Eastern gray squirrel</name>
    <dbReference type="NCBI Taxonomy" id="30640"/>
    <lineage>
        <taxon>Eukaryota</taxon>
        <taxon>Metazoa</taxon>
        <taxon>Chordata</taxon>
        <taxon>Craniata</taxon>
        <taxon>Vertebrata</taxon>
        <taxon>Euteleostomi</taxon>
        <taxon>Mammalia</taxon>
        <taxon>Eutheria</taxon>
        <taxon>Euarchontoglires</taxon>
        <taxon>Glires</taxon>
        <taxon>Rodentia</taxon>
        <taxon>Sciuromorpha</taxon>
        <taxon>Sciuridae</taxon>
        <taxon>Sciurinae</taxon>
        <taxon>Sciurini</taxon>
        <taxon>Sciurus</taxon>
    </lineage>
</organism>
<dbReference type="GO" id="GO:0005634">
    <property type="term" value="C:nucleus"/>
    <property type="evidence" value="ECO:0007669"/>
    <property type="project" value="UniProtKB-SubCell"/>
</dbReference>
<dbReference type="CDD" id="cd00086">
    <property type="entry name" value="homeodomain"/>
    <property type="match status" value="1"/>
</dbReference>
<feature type="domain" description="Ras-associating" evidence="13">
    <location>
        <begin position="337"/>
        <end position="428"/>
    </location>
</feature>
<dbReference type="InterPro" id="IPR000159">
    <property type="entry name" value="RA_dom"/>
</dbReference>
<gene>
    <name evidence="14" type="ORF">SUZIE_152290</name>
</gene>
<dbReference type="SUPFAM" id="SSF46689">
    <property type="entry name" value="Homeodomain-like"/>
    <property type="match status" value="1"/>
</dbReference>
<dbReference type="PROSITE" id="PS50009">
    <property type="entry name" value="RASGEF_CAT"/>
    <property type="match status" value="1"/>
</dbReference>
<dbReference type="InterPro" id="IPR009057">
    <property type="entry name" value="Homeodomain-like_sf"/>
</dbReference>
<feature type="region of interest" description="Disordered" evidence="10">
    <location>
        <begin position="1"/>
        <end position="26"/>
    </location>
</feature>
<sequence>MASKASSVEEGGRKHERGKGKPWHSFTKHDLEILNQSFEQNPYPEFATREELANQMHCCISVINNFFQNKRARLRPREKQKMFVTRRQQESPVQAHPVVGTQVALMQSLSSAPAQPSCPQQAPLGRAGYFSLETRGLANEEDGSYDPVVAGSAIKSSFGLECQWDTGRGSSPSFRPVMHSHPTLSLQTFERATFTTEKSQHSRPLFWPYVDSEQGKMLQQEEQERPCQYWLDEGQQENDWGYYLHQLPQPQYYQKMLLFQDPFLVPQEQGDLEYQVPSLLQHDIGIVPSQDDSRVGLRQTEHIPTALLVSSTLSSCDPDVLPSHPCVSDSSTTPDLPDQVLRVFKADQQSRYIMISKDTTAKEVVIQAIREFALSATPEQYSLCEVSVTPEGVIRQRRLPDQLSKLADRIQLSGSGLNLAPVARLRATWKKLPNKYEKLLQDLQDLFDPSRNMAKYRNVLKSPNLQSPIIPLFPVIMKDLTFLHEGNHSKVDGLVNFEKLRMIAKEIRHVGQMASVNVDPALMFRTRSLRHGSANAMVLAVAQTGGHRKRVRCSSFLRAKRLYEDAQMPQKVKQYLSNLELEMDEKRLRTLSLQCEPATNALPKNPGDKKPVKSKTSPVAPGAGSQQKAQPQPQAPPQQPPHEADQGPQVPAGALYPSRKVPVKDLPPLGVGGAGHRAQVAHVTTHRPSSTREVGKHLHLHTPLIIQGILQVMGLKQHMDQVVFSDHREKYNRQNQSGES</sequence>
<keyword evidence="7 9" id="KW-0238">DNA-binding</keyword>
<dbReference type="GO" id="GO:0005737">
    <property type="term" value="C:cytoplasm"/>
    <property type="evidence" value="ECO:0007669"/>
    <property type="project" value="UniProtKB-SubCell"/>
</dbReference>
<proteinExistence type="predicted"/>
<evidence type="ECO:0000313" key="15">
    <source>
        <dbReference type="Proteomes" id="UP001166674"/>
    </source>
</evidence>
<dbReference type="SUPFAM" id="SSF48366">
    <property type="entry name" value="Ras GEF"/>
    <property type="match status" value="1"/>
</dbReference>
<evidence type="ECO:0000256" key="8">
    <source>
        <dbReference type="PROSITE-ProRule" id="PRU00168"/>
    </source>
</evidence>
<feature type="domain" description="Homeobox" evidence="12">
    <location>
        <begin position="17"/>
        <end position="77"/>
    </location>
</feature>
<dbReference type="InterPro" id="IPR023578">
    <property type="entry name" value="Ras_GEF_dom_sf"/>
</dbReference>
<dbReference type="GO" id="GO:0005886">
    <property type="term" value="C:plasma membrane"/>
    <property type="evidence" value="ECO:0007669"/>
    <property type="project" value="UniProtKB-SubCell"/>
</dbReference>
<keyword evidence="8" id="KW-0344">Guanine-nucleotide releasing factor</keyword>
<evidence type="ECO:0000256" key="6">
    <source>
        <dbReference type="ARBA" id="ARBA00023136"/>
    </source>
</evidence>
<evidence type="ECO:0000256" key="1">
    <source>
        <dbReference type="ARBA" id="ARBA00004236"/>
    </source>
</evidence>
<evidence type="ECO:0000256" key="10">
    <source>
        <dbReference type="SAM" id="MobiDB-lite"/>
    </source>
</evidence>
<dbReference type="PROSITE" id="PS50200">
    <property type="entry name" value="RA"/>
    <property type="match status" value="1"/>
</dbReference>
<dbReference type="InterPro" id="IPR001356">
    <property type="entry name" value="HD"/>
</dbReference>